<gene>
    <name evidence="1" type="ORF">MRB53_034021</name>
</gene>
<accession>A0ACC2KX89</accession>
<keyword evidence="2" id="KW-1185">Reference proteome</keyword>
<protein>
    <submittedName>
        <fullName evidence="1">Uncharacterized protein</fullName>
    </submittedName>
</protein>
<name>A0ACC2KX89_PERAE</name>
<proteinExistence type="predicted"/>
<dbReference type="EMBL" id="CM056819">
    <property type="protein sequence ID" value="KAJ8625491.1"/>
    <property type="molecule type" value="Genomic_DNA"/>
</dbReference>
<reference evidence="1 2" key="1">
    <citation type="journal article" date="2022" name="Hortic Res">
        <title>A haplotype resolved chromosomal level avocado genome allows analysis of novel avocado genes.</title>
        <authorList>
            <person name="Nath O."/>
            <person name="Fletcher S.J."/>
            <person name="Hayward A."/>
            <person name="Shaw L.M."/>
            <person name="Masouleh A.K."/>
            <person name="Furtado A."/>
            <person name="Henry R.J."/>
            <person name="Mitter N."/>
        </authorList>
    </citation>
    <scope>NUCLEOTIDE SEQUENCE [LARGE SCALE GENOMIC DNA]</scope>
    <source>
        <strain evidence="2">cv. Hass</strain>
    </source>
</reference>
<comment type="caution">
    <text evidence="1">The sequence shown here is derived from an EMBL/GenBank/DDBJ whole genome shotgun (WGS) entry which is preliminary data.</text>
</comment>
<dbReference type="Proteomes" id="UP001234297">
    <property type="component" value="Chromosome 11"/>
</dbReference>
<sequence length="566" mass="62989">MAPSKLRKAIGAVKDKTSISLAKVASTTIISDLDVAIVKATRHEEHPADEKHVREIISLTSYSRLYITSCVSTLSRRLNKTHNWTVALKTLILIHRLLTEGDPAYAQEIFFATRRGTRLLNLSDFRDTSHPNSWDFSAFVRTFALYLDEKLECRMHGKQNGHNRLSITVSEEEDAEEEESSETSTSVPVQEMKIEKIFARIQQLQQLLERFLACRPTGAAKSNRVVVVALHPIVKESFHIYDDIAEIMGVLIDRFMELEIPDCVKVFDIFSRIAKQFDDLDAFYGWCKSVGVARSSDFPEVERITQKKLQVMDEFIHDKSVLAMRQKDGDQEPRIEVDEEPQFEQSNEDDLANLKALPPPENSIEVALEEEEKEETKEVEKKKDTQEEGDLLNLREGAVTGEEQGEKLALALFTGVSTVAAMPPTWEAFKDEAADWENALVQSTSNLSNQKAALGGGFNMLLLDSMYTQAATGIPPSASGSASSMALVCGTPGFLALPAPPIAGGDGGDPFAASLAIAPPSYVQMSDMEKKQQLLQEEQLMWQKYARDGMQGSNPFSIGGGYTRRF</sequence>
<organism evidence="1 2">
    <name type="scientific">Persea americana</name>
    <name type="common">Avocado</name>
    <dbReference type="NCBI Taxonomy" id="3435"/>
    <lineage>
        <taxon>Eukaryota</taxon>
        <taxon>Viridiplantae</taxon>
        <taxon>Streptophyta</taxon>
        <taxon>Embryophyta</taxon>
        <taxon>Tracheophyta</taxon>
        <taxon>Spermatophyta</taxon>
        <taxon>Magnoliopsida</taxon>
        <taxon>Magnoliidae</taxon>
        <taxon>Laurales</taxon>
        <taxon>Lauraceae</taxon>
        <taxon>Persea</taxon>
    </lineage>
</organism>
<evidence type="ECO:0000313" key="1">
    <source>
        <dbReference type="EMBL" id="KAJ8625491.1"/>
    </source>
</evidence>
<evidence type="ECO:0000313" key="2">
    <source>
        <dbReference type="Proteomes" id="UP001234297"/>
    </source>
</evidence>